<proteinExistence type="predicted"/>
<organism evidence="2 3">
    <name type="scientific">Xylanibacter brevis</name>
    <dbReference type="NCBI Taxonomy" id="83231"/>
    <lineage>
        <taxon>Bacteria</taxon>
        <taxon>Pseudomonadati</taxon>
        <taxon>Bacteroidota</taxon>
        <taxon>Bacteroidia</taxon>
        <taxon>Bacteroidales</taxon>
        <taxon>Prevotellaceae</taxon>
        <taxon>Xylanibacter</taxon>
    </lineage>
</organism>
<dbReference type="EMBL" id="JADYTN010000019">
    <property type="protein sequence ID" value="MCF2564233.1"/>
    <property type="molecule type" value="Genomic_DNA"/>
</dbReference>
<accession>A0ABS9CGM6</accession>
<feature type="signal peptide" evidence="1">
    <location>
        <begin position="1"/>
        <end position="22"/>
    </location>
</feature>
<reference evidence="2 3" key="1">
    <citation type="submission" date="2020-12" db="EMBL/GenBank/DDBJ databases">
        <title>Whole genome sequences of gut porcine anaerobes.</title>
        <authorList>
            <person name="Kubasova T."/>
            <person name="Jahodarova E."/>
            <person name="Rychlik I."/>
        </authorList>
    </citation>
    <scope>NUCLEOTIDE SEQUENCE [LARGE SCALE GENOMIC DNA]</scope>
    <source>
        <strain evidence="2 3">An925</strain>
    </source>
</reference>
<feature type="chain" id="PRO_5046938780" evidence="1">
    <location>
        <begin position="23"/>
        <end position="459"/>
    </location>
</feature>
<dbReference type="InterPro" id="IPR002591">
    <property type="entry name" value="Phosphodiest/P_Trfase"/>
</dbReference>
<gene>
    <name evidence="2" type="ORF">I6E12_08920</name>
</gene>
<dbReference type="Proteomes" id="UP001200470">
    <property type="component" value="Unassembled WGS sequence"/>
</dbReference>
<dbReference type="Gene3D" id="3.30.1360.150">
    <property type="match status" value="1"/>
</dbReference>
<protein>
    <submittedName>
        <fullName evidence="2">Alkaline phosphatase family protein</fullName>
    </submittedName>
</protein>
<name>A0ABS9CGM6_9BACT</name>
<evidence type="ECO:0000313" key="3">
    <source>
        <dbReference type="Proteomes" id="UP001200470"/>
    </source>
</evidence>
<dbReference type="Pfam" id="PF01663">
    <property type="entry name" value="Phosphodiest"/>
    <property type="match status" value="1"/>
</dbReference>
<dbReference type="RefSeq" id="WP_301638339.1">
    <property type="nucleotide sequence ID" value="NZ_JADYTN010000019.1"/>
</dbReference>
<comment type="caution">
    <text evidence="2">The sequence shown here is derived from an EMBL/GenBank/DDBJ whole genome shotgun (WGS) entry which is preliminary data.</text>
</comment>
<dbReference type="InterPro" id="IPR017850">
    <property type="entry name" value="Alkaline_phosphatase_core_sf"/>
</dbReference>
<sequence length="459" mass="51314">MKNRYIYITLMSLLGLTAEAQAQLIAQAPRLVVNIQIDQLRTDFLETYAPLYGPDGFNRLLKHGMVFTNGAYNFSPVDRASAIASVQTGTSPYYHGITAFEWLDKETLRPQQCVRDTKVGYSPNHLGTSTLGDELKIATNGIGKVYSFAATADAAILSAGHAADGVLWVNNNQWTSTTYYQPYDKWISGYSRLYAPGTDVNAGITTAALECVKQAGIGIDDKPDLINLTYEAGRTMESYVKLDENISTLIQGIEGHLNRNRILFVISGTAYREETEDDHATNARFRIPTGNFYINRTANLLNMYLGAIFGQAQYIEYCYHNQLFFNRQTLRQKNINLGDLMERSQEFLLQISGIRNVYTANQLLTSDNHLLEPIRNGFNIEKCGDLIIDITPGWQLVNEETLEKSTSRAYNIPFPIIIYGDGVRSERVQTPVTADRIAPTIARSIRIRAPNACSAVPLF</sequence>
<evidence type="ECO:0000313" key="2">
    <source>
        <dbReference type="EMBL" id="MCF2564233.1"/>
    </source>
</evidence>
<keyword evidence="3" id="KW-1185">Reference proteome</keyword>
<keyword evidence="1" id="KW-0732">Signal</keyword>
<dbReference type="Gene3D" id="3.40.720.10">
    <property type="entry name" value="Alkaline Phosphatase, subunit A"/>
    <property type="match status" value="1"/>
</dbReference>
<evidence type="ECO:0000256" key="1">
    <source>
        <dbReference type="SAM" id="SignalP"/>
    </source>
</evidence>
<dbReference type="SUPFAM" id="SSF53649">
    <property type="entry name" value="Alkaline phosphatase-like"/>
    <property type="match status" value="1"/>
</dbReference>